<reference evidence="3" key="3">
    <citation type="submission" date="2015-02" db="UniProtKB">
        <authorList>
            <consortium name="EnsemblProtists"/>
        </authorList>
    </citation>
    <scope>IDENTIFICATION</scope>
    <source>
        <strain evidence="3">DAOM BR144</strain>
    </source>
</reference>
<keyword evidence="4" id="KW-1185">Reference proteome</keyword>
<dbReference type="PANTHER" id="PTHR21531:SF0">
    <property type="entry name" value="PROTEIN LTV1 HOMOLOG"/>
    <property type="match status" value="1"/>
</dbReference>
<name>K3XCA7_GLOUD</name>
<feature type="compositionally biased region" description="Acidic residues" evidence="2">
    <location>
        <begin position="366"/>
        <end position="384"/>
    </location>
</feature>
<dbReference type="VEuPathDB" id="FungiDB:PYU1_G014825"/>
<evidence type="ECO:0000313" key="3">
    <source>
        <dbReference type="EnsemblProtists" id="PYU1_T014856"/>
    </source>
</evidence>
<sequence>MVRRYCCMPVRKKQFINKKTAQHFHVVHRSQRDPRANDPDASKYVLLSSKNQVEIEFRSDIEDNDDDDGDDDDSDDDMPDLVSSPRASAASKAKAVTTTKSAFPVRKVRFGNIEAEDLVDENGHVRDGYDYSKHMKEMGKGKFYSADGQFSTQSELARRIELPDDVLPSTQEQDRLLDAITLTTDLMDQDLREALINDEAFEEIDDDFMVQAATADADDDDANDGFDYDAHIAKLMEAASGVPKYKGDLSDDEEEFDEDDEEFSDEDDERDLDDAEKAEQQRVLDALFEKTLAEEYDDEQLGELEEDDPETRGELVLEGELLDAIVEDFVTVRLEMLHDEGKVGNPLRSGNRLKEILEECEKERELEEADGDANDTLPEDDDDESARQSEELEQTLQALYTRNAYLTAREDEQWDCETIVSTYSNLDNHPTLLREESAAKKKKKSKSSALAALDDAALAALAKTPSKIVLSKKTGMPLGVFESAAKDDEEDESARKRHEAVAALSQRARRESKEDKKVRKEAVRQLKTQRRVEKKQWKDAFKDEEQRQRAQTPGGRVSVFKY</sequence>
<proteinExistence type="inferred from homology"/>
<feature type="region of interest" description="Disordered" evidence="2">
    <location>
        <begin position="362"/>
        <end position="391"/>
    </location>
</feature>
<dbReference type="GO" id="GO:0005829">
    <property type="term" value="C:cytosol"/>
    <property type="evidence" value="ECO:0007669"/>
    <property type="project" value="TreeGrafter"/>
</dbReference>
<dbReference type="Pfam" id="PF04180">
    <property type="entry name" value="LTV"/>
    <property type="match status" value="1"/>
</dbReference>
<dbReference type="GO" id="GO:0030688">
    <property type="term" value="C:preribosome, small subunit precursor"/>
    <property type="evidence" value="ECO:0007669"/>
    <property type="project" value="TreeGrafter"/>
</dbReference>
<feature type="compositionally biased region" description="Basic and acidic residues" evidence="2">
    <location>
        <begin position="508"/>
        <end position="548"/>
    </location>
</feature>
<evidence type="ECO:0000256" key="2">
    <source>
        <dbReference type="SAM" id="MobiDB-lite"/>
    </source>
</evidence>
<feature type="region of interest" description="Disordered" evidence="2">
    <location>
        <begin position="483"/>
        <end position="562"/>
    </location>
</feature>
<dbReference type="GO" id="GO:0042274">
    <property type="term" value="P:ribosomal small subunit biogenesis"/>
    <property type="evidence" value="ECO:0007669"/>
    <property type="project" value="InterPro"/>
</dbReference>
<dbReference type="STRING" id="431595.K3XCA7"/>
<evidence type="ECO:0000313" key="4">
    <source>
        <dbReference type="Proteomes" id="UP000019132"/>
    </source>
</evidence>
<dbReference type="eggNOG" id="KOG2637">
    <property type="taxonomic scope" value="Eukaryota"/>
</dbReference>
<reference evidence="4" key="2">
    <citation type="submission" date="2010-04" db="EMBL/GenBank/DDBJ databases">
        <authorList>
            <person name="Buell R."/>
            <person name="Hamilton J."/>
            <person name="Hostetler J."/>
        </authorList>
    </citation>
    <scope>NUCLEOTIDE SEQUENCE [LARGE SCALE GENOMIC DNA]</scope>
    <source>
        <strain evidence="4">DAOM:BR144</strain>
    </source>
</reference>
<feature type="compositionally biased region" description="Basic and acidic residues" evidence="2">
    <location>
        <begin position="275"/>
        <end position="293"/>
    </location>
</feature>
<feature type="region of interest" description="Disordered" evidence="2">
    <location>
        <begin position="58"/>
        <end position="96"/>
    </location>
</feature>
<feature type="compositionally biased region" description="Acidic residues" evidence="2">
    <location>
        <begin position="250"/>
        <end position="274"/>
    </location>
</feature>
<feature type="compositionally biased region" description="Acidic residues" evidence="2">
    <location>
        <begin position="62"/>
        <end position="79"/>
    </location>
</feature>
<dbReference type="Proteomes" id="UP000019132">
    <property type="component" value="Unassembled WGS sequence"/>
</dbReference>
<feature type="compositionally biased region" description="Low complexity" evidence="2">
    <location>
        <begin position="87"/>
        <end position="96"/>
    </location>
</feature>
<evidence type="ECO:0008006" key="5">
    <source>
        <dbReference type="Google" id="ProtNLM"/>
    </source>
</evidence>
<dbReference type="OMA" id="TKEFLFM"/>
<dbReference type="PANTHER" id="PTHR21531">
    <property type="entry name" value="LOW-TEMPERATURE VIABILITY PROTEIN LTV1-RELATED"/>
    <property type="match status" value="1"/>
</dbReference>
<dbReference type="AlphaFoldDB" id="K3XCA7"/>
<feature type="compositionally biased region" description="Acidic residues" evidence="2">
    <location>
        <begin position="294"/>
        <end position="309"/>
    </location>
</feature>
<feature type="region of interest" description="Disordered" evidence="2">
    <location>
        <begin position="243"/>
        <end position="311"/>
    </location>
</feature>
<dbReference type="HOGENOM" id="CLU_029233_0_0_1"/>
<protein>
    <recommendedName>
        <fullName evidence="5">Protein LTV1 homolog</fullName>
    </recommendedName>
</protein>
<dbReference type="EnsemblProtists" id="PYU1_T014856">
    <property type="protein sequence ID" value="PYU1_T014856"/>
    <property type="gene ID" value="PYU1_G014825"/>
</dbReference>
<dbReference type="GO" id="GO:0000056">
    <property type="term" value="P:ribosomal small subunit export from nucleus"/>
    <property type="evidence" value="ECO:0007669"/>
    <property type="project" value="TreeGrafter"/>
</dbReference>
<dbReference type="GO" id="GO:0005634">
    <property type="term" value="C:nucleus"/>
    <property type="evidence" value="ECO:0007669"/>
    <property type="project" value="TreeGrafter"/>
</dbReference>
<comment type="similarity">
    <text evidence="1">Belongs to the LTV1 family.</text>
</comment>
<dbReference type="InterPro" id="IPR007307">
    <property type="entry name" value="Ltv1"/>
</dbReference>
<evidence type="ECO:0000256" key="1">
    <source>
        <dbReference type="ARBA" id="ARBA00009078"/>
    </source>
</evidence>
<dbReference type="EMBL" id="GL376583">
    <property type="status" value="NOT_ANNOTATED_CDS"/>
    <property type="molecule type" value="Genomic_DNA"/>
</dbReference>
<reference evidence="4" key="1">
    <citation type="journal article" date="2010" name="Genome Biol.">
        <title>Genome sequence of the necrotrophic plant pathogen Pythium ultimum reveals original pathogenicity mechanisms and effector repertoire.</title>
        <authorList>
            <person name="Levesque C.A."/>
            <person name="Brouwer H."/>
            <person name="Cano L."/>
            <person name="Hamilton J.P."/>
            <person name="Holt C."/>
            <person name="Huitema E."/>
            <person name="Raffaele S."/>
            <person name="Robideau G.P."/>
            <person name="Thines M."/>
            <person name="Win J."/>
            <person name="Zerillo M.M."/>
            <person name="Beakes G.W."/>
            <person name="Boore J.L."/>
            <person name="Busam D."/>
            <person name="Dumas B."/>
            <person name="Ferriera S."/>
            <person name="Fuerstenberg S.I."/>
            <person name="Gachon C.M."/>
            <person name="Gaulin E."/>
            <person name="Govers F."/>
            <person name="Grenville-Briggs L."/>
            <person name="Horner N."/>
            <person name="Hostetler J."/>
            <person name="Jiang R.H."/>
            <person name="Johnson J."/>
            <person name="Krajaejun T."/>
            <person name="Lin H."/>
            <person name="Meijer H.J."/>
            <person name="Moore B."/>
            <person name="Morris P."/>
            <person name="Phuntmart V."/>
            <person name="Puiu D."/>
            <person name="Shetty J."/>
            <person name="Stajich J.E."/>
            <person name="Tripathy S."/>
            <person name="Wawra S."/>
            <person name="van West P."/>
            <person name="Whitty B.R."/>
            <person name="Coutinho P.M."/>
            <person name="Henrissat B."/>
            <person name="Martin F."/>
            <person name="Thomas P.D."/>
            <person name="Tyler B.M."/>
            <person name="De Vries R.P."/>
            <person name="Kamoun S."/>
            <person name="Yandell M."/>
            <person name="Tisserat N."/>
            <person name="Buell C.R."/>
        </authorList>
    </citation>
    <scope>NUCLEOTIDE SEQUENCE</scope>
    <source>
        <strain evidence="4">DAOM:BR144</strain>
    </source>
</reference>
<accession>K3XCA7</accession>
<dbReference type="InParanoid" id="K3XCA7"/>
<organism evidence="3 4">
    <name type="scientific">Globisporangium ultimum (strain ATCC 200006 / CBS 805.95 / DAOM BR144)</name>
    <name type="common">Pythium ultimum</name>
    <dbReference type="NCBI Taxonomy" id="431595"/>
    <lineage>
        <taxon>Eukaryota</taxon>
        <taxon>Sar</taxon>
        <taxon>Stramenopiles</taxon>
        <taxon>Oomycota</taxon>
        <taxon>Peronosporomycetes</taxon>
        <taxon>Pythiales</taxon>
        <taxon>Pythiaceae</taxon>
        <taxon>Globisporangium</taxon>
    </lineage>
</organism>